<dbReference type="EMBL" id="KV784359">
    <property type="protein sequence ID" value="OEU15560.1"/>
    <property type="molecule type" value="Genomic_DNA"/>
</dbReference>
<proteinExistence type="predicted"/>
<dbReference type="KEGG" id="fcy:FRACYDRAFT_269419"/>
<reference evidence="1 2" key="1">
    <citation type="submission" date="2016-09" db="EMBL/GenBank/DDBJ databases">
        <title>Extensive genetic diversity and differential bi-allelic expression allows diatom success in the polar Southern Ocean.</title>
        <authorList>
            <consortium name="DOE Joint Genome Institute"/>
            <person name="Mock T."/>
            <person name="Otillar R.P."/>
            <person name="Strauss J."/>
            <person name="Dupont C."/>
            <person name="Frickenhaus S."/>
            <person name="Maumus F."/>
            <person name="Mcmullan M."/>
            <person name="Sanges R."/>
            <person name="Schmutz J."/>
            <person name="Toseland A."/>
            <person name="Valas R."/>
            <person name="Veluchamy A."/>
            <person name="Ward B.J."/>
            <person name="Allen A."/>
            <person name="Barry K."/>
            <person name="Falciatore A."/>
            <person name="Ferrante M."/>
            <person name="Fortunato A.E."/>
            <person name="Gloeckner G."/>
            <person name="Gruber A."/>
            <person name="Hipkin R."/>
            <person name="Janech M."/>
            <person name="Kroth P."/>
            <person name="Leese F."/>
            <person name="Lindquist E."/>
            <person name="Lyon B.R."/>
            <person name="Martin J."/>
            <person name="Mayer C."/>
            <person name="Parker M."/>
            <person name="Quesneville H."/>
            <person name="Raymond J."/>
            <person name="Uhlig C."/>
            <person name="Valentin K.U."/>
            <person name="Worden A.Z."/>
            <person name="Armbrust E.V."/>
            <person name="Bowler C."/>
            <person name="Green B."/>
            <person name="Moulton V."/>
            <person name="Van Oosterhout C."/>
            <person name="Grigoriev I."/>
        </authorList>
    </citation>
    <scope>NUCLEOTIDE SEQUENCE [LARGE SCALE GENOMIC DNA]</scope>
    <source>
        <strain evidence="1 2">CCMP1102</strain>
    </source>
</reference>
<evidence type="ECO:0000313" key="2">
    <source>
        <dbReference type="Proteomes" id="UP000095751"/>
    </source>
</evidence>
<keyword evidence="2" id="KW-1185">Reference proteome</keyword>
<name>A0A1E7FBL4_9STRA</name>
<dbReference type="AlphaFoldDB" id="A0A1E7FBL4"/>
<sequence>MSGIKAYVSFSGSVPNMKVSSFAMCPKRESLVVESNTPELDEEARSNPAKKKVISITFNNRLEEKGTSQRLPSGNSVSSETSSISYQPHLQFDLQKVNKVDKQRSETEAEAQHASNSRHNKIIKLYITIRSVDGSIRSEGIADLMVSYSNIIGLPLTLDLPVKKKSYKNSEQPQIYFEEDAYIRVHLNCILKRLDGLPSISNALQELVFSDQADEIQPEGMVKKIHEEEELEKARVKAIKVNLIKEGNGTKRFSCNGPVNIKHSFMAFLDGIRGLRTKCVDPEEELLFTSITMTSTIDTRDSLGR</sequence>
<protein>
    <submittedName>
        <fullName evidence="1">Uncharacterized protein</fullName>
    </submittedName>
</protein>
<evidence type="ECO:0000313" key="1">
    <source>
        <dbReference type="EMBL" id="OEU15560.1"/>
    </source>
</evidence>
<dbReference type="Proteomes" id="UP000095751">
    <property type="component" value="Unassembled WGS sequence"/>
</dbReference>
<organism evidence="1 2">
    <name type="scientific">Fragilariopsis cylindrus CCMP1102</name>
    <dbReference type="NCBI Taxonomy" id="635003"/>
    <lineage>
        <taxon>Eukaryota</taxon>
        <taxon>Sar</taxon>
        <taxon>Stramenopiles</taxon>
        <taxon>Ochrophyta</taxon>
        <taxon>Bacillariophyta</taxon>
        <taxon>Bacillariophyceae</taxon>
        <taxon>Bacillariophycidae</taxon>
        <taxon>Bacillariales</taxon>
        <taxon>Bacillariaceae</taxon>
        <taxon>Fragilariopsis</taxon>
    </lineage>
</organism>
<dbReference type="OrthoDB" id="47519at2759"/>
<dbReference type="InParanoid" id="A0A1E7FBL4"/>
<accession>A0A1E7FBL4</accession>
<gene>
    <name evidence="1" type="ORF">FRACYDRAFT_269419</name>
</gene>